<reference evidence="4" key="1">
    <citation type="journal article" date="2023" name="Mol. Biol. Evol.">
        <title>Third-Generation Sequencing Reveals the Adaptive Role of the Epigenome in Three Deep-Sea Polychaetes.</title>
        <authorList>
            <person name="Perez M."/>
            <person name="Aroh O."/>
            <person name="Sun Y."/>
            <person name="Lan Y."/>
            <person name="Juniper S.K."/>
            <person name="Young C.R."/>
            <person name="Angers B."/>
            <person name="Qian P.Y."/>
        </authorList>
    </citation>
    <scope>NUCLEOTIDE SEQUENCE</scope>
    <source>
        <strain evidence="4">P08H-3</strain>
    </source>
</reference>
<organism evidence="4 5">
    <name type="scientific">Paralvinella palmiformis</name>
    <dbReference type="NCBI Taxonomy" id="53620"/>
    <lineage>
        <taxon>Eukaryota</taxon>
        <taxon>Metazoa</taxon>
        <taxon>Spiralia</taxon>
        <taxon>Lophotrochozoa</taxon>
        <taxon>Annelida</taxon>
        <taxon>Polychaeta</taxon>
        <taxon>Sedentaria</taxon>
        <taxon>Canalipalpata</taxon>
        <taxon>Terebellida</taxon>
        <taxon>Terebelliformia</taxon>
        <taxon>Alvinellidae</taxon>
        <taxon>Paralvinella</taxon>
    </lineage>
</organism>
<evidence type="ECO:0000256" key="3">
    <source>
        <dbReference type="SAM" id="MobiDB-lite"/>
    </source>
</evidence>
<dbReference type="SMART" id="SM00174">
    <property type="entry name" value="RHO"/>
    <property type="match status" value="1"/>
</dbReference>
<dbReference type="Pfam" id="PF00071">
    <property type="entry name" value="Ras"/>
    <property type="match status" value="1"/>
</dbReference>
<name>A0AAD9J4W8_9ANNE</name>
<dbReference type="CDD" id="cd00154">
    <property type="entry name" value="Rab"/>
    <property type="match status" value="1"/>
</dbReference>
<dbReference type="Proteomes" id="UP001208570">
    <property type="component" value="Unassembled WGS sequence"/>
</dbReference>
<keyword evidence="1" id="KW-0547">Nucleotide-binding</keyword>
<protein>
    <submittedName>
        <fullName evidence="4">Uncharacterized protein</fullName>
    </submittedName>
</protein>
<dbReference type="SMART" id="SM00173">
    <property type="entry name" value="RAS"/>
    <property type="match status" value="1"/>
</dbReference>
<dbReference type="SMART" id="SM00175">
    <property type="entry name" value="RAB"/>
    <property type="match status" value="1"/>
</dbReference>
<dbReference type="AlphaFoldDB" id="A0AAD9J4W8"/>
<evidence type="ECO:0000313" key="5">
    <source>
        <dbReference type="Proteomes" id="UP001208570"/>
    </source>
</evidence>
<dbReference type="PANTHER" id="PTHR47977">
    <property type="entry name" value="RAS-RELATED PROTEIN RAB"/>
    <property type="match status" value="1"/>
</dbReference>
<evidence type="ECO:0000256" key="2">
    <source>
        <dbReference type="ARBA" id="ARBA00023134"/>
    </source>
</evidence>
<dbReference type="GO" id="GO:0005525">
    <property type="term" value="F:GTP binding"/>
    <property type="evidence" value="ECO:0007669"/>
    <property type="project" value="UniProtKB-KW"/>
</dbReference>
<dbReference type="PROSITE" id="PS51419">
    <property type="entry name" value="RAB"/>
    <property type="match status" value="1"/>
</dbReference>
<gene>
    <name evidence="4" type="ORF">LSH36_664g00015</name>
</gene>
<dbReference type="Gene3D" id="3.40.50.300">
    <property type="entry name" value="P-loop containing nucleotide triphosphate hydrolases"/>
    <property type="match status" value="1"/>
</dbReference>
<evidence type="ECO:0000313" key="4">
    <source>
        <dbReference type="EMBL" id="KAK2145670.1"/>
    </source>
</evidence>
<sequence>MPVCTCPCPLHAAEGAFDVDAFWSSVTGGSPRLDNFPARLVMMGDGRVGTSALIKRFVSGHFDADYKPEVAKVMRHTKTLYTSRLRTNVTVQFWDIEGSDVVTALLCAQKAHAVGVVYDVTNRSSFELAQRLLDGVNPRASVILIANKIDLKDVRKVSHEEGRLLAKIHRVEYLETSAKLNIKVEESLNIIVNSVPEVYLKSGSRDTAGAAARRWQVSTTIVCATCQAKIKDPEATSRRRVKGRSSVSEQTLTASGGTRRRVVSDPEFERGIVEKSISI</sequence>
<dbReference type="InterPro" id="IPR027417">
    <property type="entry name" value="P-loop_NTPase"/>
</dbReference>
<dbReference type="InterPro" id="IPR050227">
    <property type="entry name" value="Rab"/>
</dbReference>
<keyword evidence="5" id="KW-1185">Reference proteome</keyword>
<keyword evidence="2" id="KW-0342">GTP-binding</keyword>
<proteinExistence type="predicted"/>
<feature type="region of interest" description="Disordered" evidence="3">
    <location>
        <begin position="234"/>
        <end position="259"/>
    </location>
</feature>
<dbReference type="GO" id="GO:0003924">
    <property type="term" value="F:GTPase activity"/>
    <property type="evidence" value="ECO:0007669"/>
    <property type="project" value="InterPro"/>
</dbReference>
<evidence type="ECO:0000256" key="1">
    <source>
        <dbReference type="ARBA" id="ARBA00022741"/>
    </source>
</evidence>
<comment type="caution">
    <text evidence="4">The sequence shown here is derived from an EMBL/GenBank/DDBJ whole genome shotgun (WGS) entry which is preliminary data.</text>
</comment>
<accession>A0AAD9J4W8</accession>
<dbReference type="PRINTS" id="PR00449">
    <property type="entry name" value="RASTRNSFRMNG"/>
</dbReference>
<dbReference type="EMBL" id="JAODUP010000664">
    <property type="protein sequence ID" value="KAK2145670.1"/>
    <property type="molecule type" value="Genomic_DNA"/>
</dbReference>
<dbReference type="PROSITE" id="PS51421">
    <property type="entry name" value="RAS"/>
    <property type="match status" value="1"/>
</dbReference>
<dbReference type="SUPFAM" id="SSF52540">
    <property type="entry name" value="P-loop containing nucleoside triphosphate hydrolases"/>
    <property type="match status" value="1"/>
</dbReference>
<dbReference type="InterPro" id="IPR001806">
    <property type="entry name" value="Small_GTPase"/>
</dbReference>